<protein>
    <recommendedName>
        <fullName evidence="2">Alpha/beta hydrolase fold-3 domain-containing protein</fullName>
    </recommendedName>
</protein>
<evidence type="ECO:0000313" key="3">
    <source>
        <dbReference type="EMBL" id="KAK5117832.1"/>
    </source>
</evidence>
<dbReference type="SUPFAM" id="SSF53474">
    <property type="entry name" value="alpha/beta-Hydrolases"/>
    <property type="match status" value="1"/>
</dbReference>
<dbReference type="Pfam" id="PF07859">
    <property type="entry name" value="Abhydrolase_3"/>
    <property type="match status" value="1"/>
</dbReference>
<dbReference type="InterPro" id="IPR013094">
    <property type="entry name" value="AB_hydrolase_3"/>
</dbReference>
<organism evidence="3 4">
    <name type="scientific">Cryomyces antarcticus</name>
    <dbReference type="NCBI Taxonomy" id="329879"/>
    <lineage>
        <taxon>Eukaryota</taxon>
        <taxon>Fungi</taxon>
        <taxon>Dikarya</taxon>
        <taxon>Ascomycota</taxon>
        <taxon>Pezizomycotina</taxon>
        <taxon>Dothideomycetes</taxon>
        <taxon>Dothideomycetes incertae sedis</taxon>
        <taxon>Cryomyces</taxon>
    </lineage>
</organism>
<dbReference type="PANTHER" id="PTHR48081">
    <property type="entry name" value="AB HYDROLASE SUPERFAMILY PROTEIN C4A8.06C"/>
    <property type="match status" value="1"/>
</dbReference>
<dbReference type="InterPro" id="IPR050300">
    <property type="entry name" value="GDXG_lipolytic_enzyme"/>
</dbReference>
<accession>A0ABR0KRG2</accession>
<dbReference type="Proteomes" id="UP001357485">
    <property type="component" value="Unassembled WGS sequence"/>
</dbReference>
<keyword evidence="1" id="KW-0378">Hydrolase</keyword>
<dbReference type="PANTHER" id="PTHR48081:SF8">
    <property type="entry name" value="ALPHA_BETA HYDROLASE FOLD-3 DOMAIN-CONTAINING PROTEIN-RELATED"/>
    <property type="match status" value="1"/>
</dbReference>
<evidence type="ECO:0000256" key="1">
    <source>
        <dbReference type="ARBA" id="ARBA00022801"/>
    </source>
</evidence>
<evidence type="ECO:0000313" key="4">
    <source>
        <dbReference type="Proteomes" id="UP001357485"/>
    </source>
</evidence>
<dbReference type="InterPro" id="IPR029058">
    <property type="entry name" value="AB_hydrolase_fold"/>
</dbReference>
<name>A0ABR0KRG2_9PEZI</name>
<reference evidence="3 4" key="1">
    <citation type="submission" date="2023-08" db="EMBL/GenBank/DDBJ databases">
        <title>Black Yeasts Isolated from many extreme environments.</title>
        <authorList>
            <person name="Coleine C."/>
            <person name="Stajich J.E."/>
            <person name="Selbmann L."/>
        </authorList>
    </citation>
    <scope>NUCLEOTIDE SEQUENCE [LARGE SCALE GENOMIC DNA]</scope>
    <source>
        <strain evidence="3 4">CCFEE 536</strain>
    </source>
</reference>
<evidence type="ECO:0000259" key="2">
    <source>
        <dbReference type="Pfam" id="PF07859"/>
    </source>
</evidence>
<gene>
    <name evidence="3" type="ORF">LTR16_004965</name>
</gene>
<keyword evidence="4" id="KW-1185">Reference proteome</keyword>
<comment type="caution">
    <text evidence="3">The sequence shown here is derived from an EMBL/GenBank/DDBJ whole genome shotgun (WGS) entry which is preliminary data.</text>
</comment>
<dbReference type="EMBL" id="JAVRRA010025352">
    <property type="protein sequence ID" value="KAK5117832.1"/>
    <property type="molecule type" value="Genomic_DNA"/>
</dbReference>
<dbReference type="Gene3D" id="3.40.50.1820">
    <property type="entry name" value="alpha/beta hydrolase"/>
    <property type="match status" value="1"/>
</dbReference>
<feature type="domain" description="Alpha/beta hydrolase fold-3" evidence="2">
    <location>
        <begin position="1"/>
        <end position="171"/>
    </location>
</feature>
<sequence length="196" mass="21441">MPAMLDDTLTAYKWAWHNAESFGGDQSKFFTMGGSAGGSLALAVANKVVSNPAVRSHIQGVVAIVPATLHPDNVPSEYQSMYKAYEENAVDAPIIDKESMITFYEAVSSDPKSSDQFVALSKNLEHFPPTYIAVCGADPLRDDGVVMEHALKKAGVKTKIDNYPEYPHYFWIFPSIKKGQEFIGDMLAGVQFVLSS</sequence>
<proteinExistence type="predicted"/>